<dbReference type="InterPro" id="IPR045063">
    <property type="entry name" value="Dynamin_N"/>
</dbReference>
<proteinExistence type="predicted"/>
<protein>
    <submittedName>
        <fullName evidence="3">ABC transporte</fullName>
    </submittedName>
</protein>
<dbReference type="KEGG" id="gcr:GcLGCM259_1213"/>
<dbReference type="SUPFAM" id="SSF52540">
    <property type="entry name" value="P-loop containing nucleoside triphosphate hydrolases"/>
    <property type="match status" value="1"/>
</dbReference>
<dbReference type="Gene3D" id="3.40.50.300">
    <property type="entry name" value="P-loop containing nucleotide triphosphate hydrolases"/>
    <property type="match status" value="1"/>
</dbReference>
<evidence type="ECO:0000313" key="4">
    <source>
        <dbReference type="Proteomes" id="UP000307000"/>
    </source>
</evidence>
<evidence type="ECO:0000313" key="3">
    <source>
        <dbReference type="EMBL" id="QCY46948.1"/>
    </source>
</evidence>
<keyword evidence="1" id="KW-0175">Coiled coil</keyword>
<gene>
    <name evidence="3" type="ORF">GcLGCM259_1213</name>
</gene>
<evidence type="ECO:0000259" key="2">
    <source>
        <dbReference type="Pfam" id="PF00350"/>
    </source>
</evidence>
<feature type="domain" description="Dynamin N-terminal" evidence="2">
    <location>
        <begin position="52"/>
        <end position="189"/>
    </location>
</feature>
<reference evidence="3 4" key="1">
    <citation type="submission" date="2018-12" db="EMBL/GenBank/DDBJ databases">
        <title>Complete Genome Sequence of Glutamicibacter creatinolyticus strain LGCM259,isolated from an abscess of a 12-year-old mare in Italy.</title>
        <authorList>
            <person name="Santos R.G."/>
            <person name="Silva A.L."/>
            <person name="Seyffert N."/>
            <person name="Castro T.L.P."/>
            <person name="Attili A.R."/>
            <person name="Rifici C."/>
            <person name="Mazzullo G."/>
            <person name="Brenig B."/>
            <person name="Venanzi F."/>
            <person name="Azevedo V."/>
        </authorList>
    </citation>
    <scope>NUCLEOTIDE SEQUENCE [LARGE SCALE GENOMIC DNA]</scope>
    <source>
        <strain evidence="3 4">LGCM 259</strain>
    </source>
</reference>
<name>A0A5B7WSC2_9MICC</name>
<evidence type="ECO:0000256" key="1">
    <source>
        <dbReference type="SAM" id="Coils"/>
    </source>
</evidence>
<dbReference type="Pfam" id="PF00350">
    <property type="entry name" value="Dynamin_N"/>
    <property type="match status" value="1"/>
</dbReference>
<sequence length="560" mass="60611">MGLEDILARLMFVHGYRWGTGDPGELKTAIRNQIGDYLLPRARNAHAPLLTVVGGSTGAGKSTLVNSLLQHVVTRTGAVRPTTRTPLLVHHPDDHQWFTGSRILPSLTRLTGSGYQDASSLQRSDALLLVADQRIPSGLALLDAPDIDSIADENRELAGQLLNAADLWIFVTTANRYADAVPWQLLQSAGRRSVTVSVILNRVPHGAESQIVPELAALLEAHGIDPELLQVIHEAELSEEGLIPYGEVQQLGAWLQSLAADAAERRRVAAQTLRGALEQLAEDLDTLVAAAHEQDREVGALQEYVGERFALALERTQDSLHDGSLLRGEILARWQDFVGAGELMRGLEGTVGRVRDRVAGFFTGRPPTPKKVESAIETGLHLVLVNEITKACQDVDRRWVDSALGTELLLDIDSPRPSADLPEDAARTIRDWQRDVLDMIRKEGAGKRKTARIAAFGVNGLAVALMVVVFASTAGLTGLEVGIAGGSAVVGQKLLEAIFGEDAVRRMSQRASVLLQEHCRALIERYEGNYTRATEHVLEQSVASELAEQIGVLGRDGGNS</sequence>
<organism evidence="3 4">
    <name type="scientific">Glutamicibacter creatinolyticus</name>
    <dbReference type="NCBI Taxonomy" id="162496"/>
    <lineage>
        <taxon>Bacteria</taxon>
        <taxon>Bacillati</taxon>
        <taxon>Actinomycetota</taxon>
        <taxon>Actinomycetes</taxon>
        <taxon>Micrococcales</taxon>
        <taxon>Micrococcaceae</taxon>
        <taxon>Glutamicibacter</taxon>
    </lineage>
</organism>
<accession>A0A5B7WSC2</accession>
<dbReference type="Proteomes" id="UP000307000">
    <property type="component" value="Chromosome"/>
</dbReference>
<feature type="coiled-coil region" evidence="1">
    <location>
        <begin position="270"/>
        <end position="297"/>
    </location>
</feature>
<keyword evidence="4" id="KW-1185">Reference proteome</keyword>
<dbReference type="AlphaFoldDB" id="A0A5B7WSC2"/>
<dbReference type="InterPro" id="IPR027417">
    <property type="entry name" value="P-loop_NTPase"/>
</dbReference>
<dbReference type="EMBL" id="CP034412">
    <property type="protein sequence ID" value="QCY46948.1"/>
    <property type="molecule type" value="Genomic_DNA"/>
</dbReference>